<dbReference type="InterPro" id="IPR019800">
    <property type="entry name" value="Glyco_hydro_3_AS"/>
</dbReference>
<evidence type="ECO:0000313" key="8">
    <source>
        <dbReference type="Proteomes" id="UP000244527"/>
    </source>
</evidence>
<evidence type="ECO:0000256" key="3">
    <source>
        <dbReference type="ARBA" id="ARBA00023277"/>
    </source>
</evidence>
<dbReference type="SMART" id="SM01217">
    <property type="entry name" value="Fn3_like"/>
    <property type="match status" value="1"/>
</dbReference>
<feature type="signal peptide" evidence="5">
    <location>
        <begin position="1"/>
        <end position="20"/>
    </location>
</feature>
<dbReference type="InterPro" id="IPR050288">
    <property type="entry name" value="Cellulose_deg_GH3"/>
</dbReference>
<proteinExistence type="inferred from homology"/>
<name>A0A2S1LG32_9FLAO</name>
<dbReference type="GO" id="GO:0005975">
    <property type="term" value="P:carbohydrate metabolic process"/>
    <property type="evidence" value="ECO:0007669"/>
    <property type="project" value="InterPro"/>
</dbReference>
<evidence type="ECO:0000256" key="1">
    <source>
        <dbReference type="ARBA" id="ARBA00005336"/>
    </source>
</evidence>
<dbReference type="PROSITE" id="PS00775">
    <property type="entry name" value="GLYCOSYL_HYDROL_F3"/>
    <property type="match status" value="1"/>
</dbReference>
<evidence type="ECO:0000256" key="2">
    <source>
        <dbReference type="ARBA" id="ARBA00022801"/>
    </source>
</evidence>
<evidence type="ECO:0000259" key="6">
    <source>
        <dbReference type="SMART" id="SM01217"/>
    </source>
</evidence>
<dbReference type="InterPro" id="IPR017853">
    <property type="entry name" value="GH"/>
</dbReference>
<dbReference type="Pfam" id="PF01915">
    <property type="entry name" value="Glyco_hydro_3_C"/>
    <property type="match status" value="1"/>
</dbReference>
<evidence type="ECO:0000256" key="4">
    <source>
        <dbReference type="RuleBase" id="RU361161"/>
    </source>
</evidence>
<dbReference type="InterPro" id="IPR001764">
    <property type="entry name" value="Glyco_hydro_3_N"/>
</dbReference>
<dbReference type="SUPFAM" id="SSF51445">
    <property type="entry name" value="(Trans)glycosidases"/>
    <property type="match status" value="1"/>
</dbReference>
<dbReference type="InterPro" id="IPR036881">
    <property type="entry name" value="Glyco_hydro_3_C_sf"/>
</dbReference>
<sequence length="784" mass="86426">MSFRKILVLSVLYVCGNLQAQVKPYITPEIEKQVDALMVDMTMEEKLAQIMGTRLEEILEDGKVSLEKCRKHIPNGIGQFCQFAAGQALEPEKLRDLVRQVQHYLMTETRLKIPAIFHEEAITGFATQGATTFPQQIGVGCTWNPELVEKNTHSTAVNMRAVGATLALSPMLDLSRTAHWNRHQESYGEDSYLTSRLGVAFVQGLQGNDFKTGVAATVKHFVGYGTNNDDPKELYEEYLMPHEACMKIAGAKSVMPSYGEYKGVPVAASPQMLDQILRKEVGFDGLVVSDYGAINLLFKKYKVAIDSLTAGAMSLNAGMDVELSSPSTFPKLGEALKQGLTTEAKINTAVKRALIMKAKLGLLDKNPIIGKDGDLDLDTAENRKLAYQTASESIVLLENKGVLPLKKSVKKIALVGPNAATVYGLLGDYTYQGMRAFWKQSAFDSNNPKLVTIKEGLESKIGKKVQIAYERGCDWNDDLEIKIDKSGAGDSRLDKLKLLTVKDLEKPNLQRALEISKDSDVIIAVMGENLYLNGEGRNRKGIRLPGEQEAFVQKLLATGKPVVLIMLSGRQEVISNFSDQCAAVIQGWFPGEEAGNAIADILLGTVNPSGKLCVTYPKTEKNVEIDYKNGYPEKELVHYPFGYGLSYTKYEYSDLKMKSNVSNSNETFSVSFTLKNTGKVDGTEITQLYVSPKNAASTLKPIQLKGFERVSLKAGESKKVTFNVSPEQMAQYKNSQWIVESEAYEIKVGASSTDIRLKGEMQLTGKNKLLPKGRQVFFASVTKN</sequence>
<keyword evidence="4" id="KW-0326">Glycosidase</keyword>
<feature type="domain" description="Fibronectin type III-like" evidence="6">
    <location>
        <begin position="684"/>
        <end position="752"/>
    </location>
</feature>
<dbReference type="Pfam" id="PF14310">
    <property type="entry name" value="Fn3-like"/>
    <property type="match status" value="1"/>
</dbReference>
<dbReference type="InterPro" id="IPR036962">
    <property type="entry name" value="Glyco_hydro_3_N_sf"/>
</dbReference>
<reference evidence="7 8" key="1">
    <citation type="submission" date="2017-04" db="EMBL/GenBank/DDBJ databases">
        <title>Compelte genome sequence of WV33.</title>
        <authorList>
            <person name="Lee P.C."/>
        </authorList>
    </citation>
    <scope>NUCLEOTIDE SEQUENCE [LARGE SCALE GENOMIC DNA]</scope>
    <source>
        <strain evidence="7 8">WV33</strain>
    </source>
</reference>
<keyword evidence="3" id="KW-0119">Carbohydrate metabolism</keyword>
<gene>
    <name evidence="7" type="ORF">FFWV33_14540</name>
</gene>
<evidence type="ECO:0000256" key="5">
    <source>
        <dbReference type="SAM" id="SignalP"/>
    </source>
</evidence>
<dbReference type="AlphaFoldDB" id="A0A2S1LG32"/>
<accession>A0A2S1LG32</accession>
<dbReference type="FunFam" id="2.60.40.10:FF:000495">
    <property type="entry name" value="Periplasmic beta-glucosidase"/>
    <property type="match status" value="1"/>
</dbReference>
<keyword evidence="8" id="KW-1185">Reference proteome</keyword>
<dbReference type="Pfam" id="PF00933">
    <property type="entry name" value="Glyco_hydro_3"/>
    <property type="match status" value="1"/>
</dbReference>
<dbReference type="OrthoDB" id="9805821at2"/>
<protein>
    <recommendedName>
        <fullName evidence="6">Fibronectin type III-like domain-containing protein</fullName>
    </recommendedName>
</protein>
<dbReference type="GO" id="GO:0008422">
    <property type="term" value="F:beta-glucosidase activity"/>
    <property type="evidence" value="ECO:0007669"/>
    <property type="project" value="UniProtKB-ARBA"/>
</dbReference>
<keyword evidence="5" id="KW-0732">Signal</keyword>
<dbReference type="PANTHER" id="PTHR42715:SF10">
    <property type="entry name" value="BETA-GLUCOSIDASE"/>
    <property type="match status" value="1"/>
</dbReference>
<keyword evidence="2 4" id="KW-0378">Hydrolase</keyword>
<dbReference type="Gene3D" id="3.20.20.300">
    <property type="entry name" value="Glycoside hydrolase, family 3, N-terminal domain"/>
    <property type="match status" value="1"/>
</dbReference>
<organism evidence="7 8">
    <name type="scientific">Flavobacterium faecale</name>
    <dbReference type="NCBI Taxonomy" id="1355330"/>
    <lineage>
        <taxon>Bacteria</taxon>
        <taxon>Pseudomonadati</taxon>
        <taxon>Bacteroidota</taxon>
        <taxon>Flavobacteriia</taxon>
        <taxon>Flavobacteriales</taxon>
        <taxon>Flavobacteriaceae</taxon>
        <taxon>Flavobacterium</taxon>
    </lineage>
</organism>
<dbReference type="InterPro" id="IPR013783">
    <property type="entry name" value="Ig-like_fold"/>
</dbReference>
<dbReference type="InterPro" id="IPR002772">
    <property type="entry name" value="Glyco_hydro_3_C"/>
</dbReference>
<dbReference type="KEGG" id="ffa:FFWV33_14540"/>
<dbReference type="InterPro" id="IPR026891">
    <property type="entry name" value="Fn3-like"/>
</dbReference>
<comment type="similarity">
    <text evidence="1 4">Belongs to the glycosyl hydrolase 3 family.</text>
</comment>
<feature type="chain" id="PRO_5015447277" description="Fibronectin type III-like domain-containing protein" evidence="5">
    <location>
        <begin position="21"/>
        <end position="784"/>
    </location>
</feature>
<dbReference type="PANTHER" id="PTHR42715">
    <property type="entry name" value="BETA-GLUCOSIDASE"/>
    <property type="match status" value="1"/>
</dbReference>
<dbReference type="Gene3D" id="2.60.40.10">
    <property type="entry name" value="Immunoglobulins"/>
    <property type="match status" value="1"/>
</dbReference>
<dbReference type="Proteomes" id="UP000244527">
    <property type="component" value="Chromosome"/>
</dbReference>
<dbReference type="EMBL" id="CP020918">
    <property type="protein sequence ID" value="AWG22658.1"/>
    <property type="molecule type" value="Genomic_DNA"/>
</dbReference>
<dbReference type="RefSeq" id="WP_108741576.1">
    <property type="nucleotide sequence ID" value="NZ_CP020918.1"/>
</dbReference>
<dbReference type="PRINTS" id="PR00133">
    <property type="entry name" value="GLHYDRLASE3"/>
</dbReference>
<evidence type="ECO:0000313" key="7">
    <source>
        <dbReference type="EMBL" id="AWG22658.1"/>
    </source>
</evidence>
<dbReference type="Gene3D" id="3.40.50.1700">
    <property type="entry name" value="Glycoside hydrolase family 3 C-terminal domain"/>
    <property type="match status" value="1"/>
</dbReference>
<dbReference type="SUPFAM" id="SSF52279">
    <property type="entry name" value="Beta-D-glucan exohydrolase, C-terminal domain"/>
    <property type="match status" value="1"/>
</dbReference>